<dbReference type="PANTHER" id="PTHR46033">
    <property type="entry name" value="PROTEIN MAIN-LIKE 2"/>
    <property type="match status" value="1"/>
</dbReference>
<dbReference type="AlphaFoldDB" id="A0A9P1EMR3"/>
<feature type="coiled-coil region" evidence="1">
    <location>
        <begin position="735"/>
        <end position="825"/>
    </location>
</feature>
<proteinExistence type="predicted"/>
<dbReference type="InterPro" id="IPR019557">
    <property type="entry name" value="AminoTfrase-like_pln_mobile"/>
</dbReference>
<evidence type="ECO:0000256" key="1">
    <source>
        <dbReference type="SAM" id="Coils"/>
    </source>
</evidence>
<name>A0A9P1EMR3_CUSEU</name>
<organism evidence="4 5">
    <name type="scientific">Cuscuta europaea</name>
    <name type="common">European dodder</name>
    <dbReference type="NCBI Taxonomy" id="41803"/>
    <lineage>
        <taxon>Eukaryota</taxon>
        <taxon>Viridiplantae</taxon>
        <taxon>Streptophyta</taxon>
        <taxon>Embryophyta</taxon>
        <taxon>Tracheophyta</taxon>
        <taxon>Spermatophyta</taxon>
        <taxon>Magnoliopsida</taxon>
        <taxon>eudicotyledons</taxon>
        <taxon>Gunneridae</taxon>
        <taxon>Pentapetalae</taxon>
        <taxon>asterids</taxon>
        <taxon>lamiids</taxon>
        <taxon>Solanales</taxon>
        <taxon>Convolvulaceae</taxon>
        <taxon>Cuscuteae</taxon>
        <taxon>Cuscuta</taxon>
        <taxon>Cuscuta subgen. Cuscuta</taxon>
    </lineage>
</organism>
<feature type="domain" description="Aminotransferase-like plant mobile" evidence="3">
    <location>
        <begin position="118"/>
        <end position="404"/>
    </location>
</feature>
<reference evidence="4" key="1">
    <citation type="submission" date="2022-07" db="EMBL/GenBank/DDBJ databases">
        <authorList>
            <person name="Macas J."/>
            <person name="Novak P."/>
            <person name="Neumann P."/>
        </authorList>
    </citation>
    <scope>NUCLEOTIDE SEQUENCE</scope>
</reference>
<evidence type="ECO:0000313" key="5">
    <source>
        <dbReference type="Proteomes" id="UP001152484"/>
    </source>
</evidence>
<dbReference type="Proteomes" id="UP001152484">
    <property type="component" value="Unassembled WGS sequence"/>
</dbReference>
<feature type="region of interest" description="Disordered" evidence="2">
    <location>
        <begin position="477"/>
        <end position="559"/>
    </location>
</feature>
<keyword evidence="5" id="KW-1185">Reference proteome</keyword>
<dbReference type="Pfam" id="PF10536">
    <property type="entry name" value="PMD"/>
    <property type="match status" value="1"/>
</dbReference>
<accession>A0A9P1EMR3</accession>
<dbReference type="GO" id="GO:0010073">
    <property type="term" value="P:meristem maintenance"/>
    <property type="evidence" value="ECO:0007669"/>
    <property type="project" value="InterPro"/>
</dbReference>
<feature type="compositionally biased region" description="Basic residues" evidence="2">
    <location>
        <begin position="500"/>
        <end position="516"/>
    </location>
</feature>
<dbReference type="InterPro" id="IPR044824">
    <property type="entry name" value="MAIN-like"/>
</dbReference>
<comment type="caution">
    <text evidence="4">The sequence shown here is derived from an EMBL/GenBank/DDBJ whole genome shotgun (WGS) entry which is preliminary data.</text>
</comment>
<evidence type="ECO:0000313" key="4">
    <source>
        <dbReference type="EMBL" id="CAH9117695.1"/>
    </source>
</evidence>
<dbReference type="PANTHER" id="PTHR46033:SF79">
    <property type="entry name" value="AMINOTRANSFERASE-LIKE PLANT MOBILE DOMAIN-CONTAINING PROTEIN"/>
    <property type="match status" value="1"/>
</dbReference>
<protein>
    <recommendedName>
        <fullName evidence="3">Aminotransferase-like plant mobile domain-containing protein</fullName>
    </recommendedName>
</protein>
<feature type="compositionally biased region" description="Polar residues" evidence="2">
    <location>
        <begin position="538"/>
        <end position="559"/>
    </location>
</feature>
<dbReference type="OrthoDB" id="1258364at2759"/>
<sequence length="845" mass="93345">MESANEIWESHKRLGEKVEGLDADVVANETFVSSSSAAGGSEPSTILGPCFKSNFPSELSPFYPLAQGEKLFFHSSLPLEPPETGGGCGKCWPSVNRSWTDWVEKVERSKGRVWKSAGIYDAIHLSKMDIPLDRNLIHAALFFWSVSTNSFHFRFGMMGPTVLDIAALTGLRPHGEDVSAILSGPEPPPTMKSSCGSDKSAVAEDEHVSFLVEWLSKYLFCDPSGGRGGEFTKLAFALSGGRKLALAPLVLASLYGVCRDIVVNNYKCDSGGPLWILQLWIQSYFPEFRPPVSAIVNSRTYGYPLAKSGVLRPHTFNQCFTFFLTCPSRTPAQFTPFFHSTCGPEWFKKSVDPASRELPWKEMNEIWGSYLLPRHLRCLGPASAYSPNQFARQFGLTQAVPLPLCHAPESTYDLLRRKFCLVSFKTEPRSTCFFDFWWSAYIRRRSTNRTTGTSVAPPPAIVTLTSHAMRARYEQSAAASNKKMKRQGKSVPSQAEILKKRNISHNKPAVKSKGKTPTHLSAAAAAHREGSPLPPPLSGTNYTTPVKSVPTCSTKPSQTEMDKVTNMPVLGDDATSITSSFTSEDEEVAVMPEQPLTNSSGGKVIPDETIQVDDVDDFFARVEAQLRKAQSLSSAACHSPSVAANDEPPSAAALARARDDICRLVSIPFQDVVLVPENYSALNAALSVYAAADRCSIGDDNDTLKKLQTTLPDLCSTLRRGKKDQAEFFAEAEKKALLIEELKKAQELYFNLKDRQDKILSAMDSIKNQMKELKRSWKEAKMKTKAVQVQKLSLGKDCFAKCSALDVMEAELRVMEQKKEMADSDIARAEACWTDFKHKLMKCLL</sequence>
<evidence type="ECO:0000259" key="3">
    <source>
        <dbReference type="Pfam" id="PF10536"/>
    </source>
</evidence>
<dbReference type="EMBL" id="CAMAPE010000074">
    <property type="protein sequence ID" value="CAH9117695.1"/>
    <property type="molecule type" value="Genomic_DNA"/>
</dbReference>
<gene>
    <name evidence="4" type="ORF">CEURO_LOCUS21642</name>
</gene>
<evidence type="ECO:0000256" key="2">
    <source>
        <dbReference type="SAM" id="MobiDB-lite"/>
    </source>
</evidence>
<keyword evidence="1" id="KW-0175">Coiled coil</keyword>